<protein>
    <submittedName>
        <fullName evidence="1">Uncharacterized protein</fullName>
    </submittedName>
</protein>
<gene>
    <name evidence="1" type="primary">orf88</name>
</gene>
<name>A0A5C1H847_9APIC</name>
<accession>A0A5C1H847</accession>
<proteinExistence type="predicted"/>
<organism evidence="1">
    <name type="scientific">Nephromyces sp. ex Molgula occidentalis</name>
    <dbReference type="NCBI Taxonomy" id="2544991"/>
    <lineage>
        <taxon>Eukaryota</taxon>
        <taxon>Sar</taxon>
        <taxon>Alveolata</taxon>
        <taxon>Apicomplexa</taxon>
        <taxon>Aconoidasida</taxon>
        <taxon>Nephromycida</taxon>
        <taxon>Nephromyces</taxon>
    </lineage>
</organism>
<dbReference type="EMBL" id="MK573208">
    <property type="protein sequence ID" value="QEM01812.1"/>
    <property type="molecule type" value="Genomic_DNA"/>
</dbReference>
<reference evidence="1" key="1">
    <citation type="journal article" date="2019" name="Genome Biol. Evol.">
        <title>Nephromyces represents a diverse and novel lineage of the Apicomplexa that has retained apicoplasts.</title>
        <authorList>
            <person name="Munoz-Gomez S.A."/>
            <person name="Durnin K."/>
            <person name="Eme L."/>
            <person name="Paight C."/>
            <person name="Lane C.E."/>
            <person name="Saffo M.B."/>
            <person name="Slamovits C.H."/>
        </authorList>
    </citation>
    <scope>NUCLEOTIDE SEQUENCE</scope>
    <source>
        <strain evidence="1">681</strain>
    </source>
</reference>
<dbReference type="AlphaFoldDB" id="A0A5C1H847"/>
<evidence type="ECO:0000313" key="1">
    <source>
        <dbReference type="EMBL" id="QEM01812.1"/>
    </source>
</evidence>
<sequence length="91" mass="11112">MIVINSKNKKIFYTKKFFNPKYKINNNLLYYWIPNKSKIEYTNLNFDKNKLKSSFFKGIIVKKRKTNLIIKSNIYIKLPVWNPKIKNIKFF</sequence>